<organism evidence="2">
    <name type="scientific">Pyrenophora teres f. teres (strain 0-1)</name>
    <name type="common">Barley net blotch fungus</name>
    <name type="synonym">Drechslera teres f. teres</name>
    <dbReference type="NCBI Taxonomy" id="861557"/>
    <lineage>
        <taxon>Eukaryota</taxon>
        <taxon>Fungi</taxon>
        <taxon>Dikarya</taxon>
        <taxon>Ascomycota</taxon>
        <taxon>Pezizomycotina</taxon>
        <taxon>Dothideomycetes</taxon>
        <taxon>Pleosporomycetidae</taxon>
        <taxon>Pleosporales</taxon>
        <taxon>Pleosporineae</taxon>
        <taxon>Pleosporaceae</taxon>
        <taxon>Pyrenophora</taxon>
    </lineage>
</organism>
<sequence length="58" mass="6102">MAGMASRSTTLSTLSTGLRNVKPEQSSALWSTYKSSTSEAGAVLKLLQLKKAEGDSIL</sequence>
<name>E3RJ46_PYRTT</name>
<dbReference type="Proteomes" id="UP000001067">
    <property type="component" value="Unassembled WGS sequence"/>
</dbReference>
<accession>E3RJ46</accession>
<gene>
    <name evidence="1" type="ORF">PTT_08137</name>
</gene>
<dbReference type="EMBL" id="GL533440">
    <property type="protein sequence ID" value="EFQ94253.1"/>
    <property type="molecule type" value="Genomic_DNA"/>
</dbReference>
<evidence type="ECO:0000313" key="2">
    <source>
        <dbReference type="Proteomes" id="UP000001067"/>
    </source>
</evidence>
<dbReference type="KEGG" id="pte:PTT_08137"/>
<dbReference type="AlphaFoldDB" id="E3RJ46"/>
<dbReference type="HOGENOM" id="CLU_2980192_0_0_1"/>
<protein>
    <submittedName>
        <fullName evidence="1">Uncharacterized protein</fullName>
    </submittedName>
</protein>
<proteinExistence type="predicted"/>
<reference evidence="1 2" key="1">
    <citation type="journal article" date="2010" name="Genome Biol.">
        <title>A first genome assembly of the barley fungal pathogen Pyrenophora teres f. teres.</title>
        <authorList>
            <person name="Ellwood S.R."/>
            <person name="Liu Z."/>
            <person name="Syme R.A."/>
            <person name="Lai Z."/>
            <person name="Hane J.K."/>
            <person name="Keiper F."/>
            <person name="Moffat C.S."/>
            <person name="Oliver R.P."/>
            <person name="Friesen T.L."/>
        </authorList>
    </citation>
    <scope>NUCLEOTIDE SEQUENCE [LARGE SCALE GENOMIC DNA]</scope>
    <source>
        <strain evidence="1 2">0-1</strain>
    </source>
</reference>
<keyword evidence="2" id="KW-1185">Reference proteome</keyword>
<evidence type="ECO:0000313" key="1">
    <source>
        <dbReference type="EMBL" id="EFQ94253.1"/>
    </source>
</evidence>